<dbReference type="Proteomes" id="UP001152755">
    <property type="component" value="Unassembled WGS sequence"/>
</dbReference>
<dbReference type="RefSeq" id="WP_277833648.1">
    <property type="nucleotide sequence ID" value="NZ_JAAIVF010000005.1"/>
</dbReference>
<comment type="caution">
    <text evidence="1">The sequence shown here is derived from an EMBL/GenBank/DDBJ whole genome shotgun (WGS) entry which is preliminary data.</text>
</comment>
<name>A0A9X4RE33_9ACTN</name>
<evidence type="ECO:0000313" key="1">
    <source>
        <dbReference type="EMBL" id="MDG3015188.1"/>
    </source>
</evidence>
<keyword evidence="2" id="KW-1185">Reference proteome</keyword>
<sequence>MEIVQKLIIFVPPRTCVQFAEFRGSTSNRDIARRAPSPAVALEQVLIARGDR</sequence>
<organism evidence="1 2">
    <name type="scientific">Speluncibacter jeojiensis</name>
    <dbReference type="NCBI Taxonomy" id="2710754"/>
    <lineage>
        <taxon>Bacteria</taxon>
        <taxon>Bacillati</taxon>
        <taxon>Actinomycetota</taxon>
        <taxon>Actinomycetes</taxon>
        <taxon>Mycobacteriales</taxon>
        <taxon>Speluncibacteraceae</taxon>
        <taxon>Speluncibacter</taxon>
    </lineage>
</organism>
<proteinExistence type="predicted"/>
<protein>
    <submittedName>
        <fullName evidence="1">Uncharacterized protein</fullName>
    </submittedName>
</protein>
<reference evidence="1" key="1">
    <citation type="submission" date="2022-08" db="EMBL/GenBank/DDBJ databases">
        <title>Genome analysis of Corynebacteriales strain.</title>
        <authorList>
            <person name="Lee S.D."/>
        </authorList>
    </citation>
    <scope>NUCLEOTIDE SEQUENCE</scope>
    <source>
        <strain evidence="1">D3-21</strain>
    </source>
</reference>
<accession>A0A9X4RE33</accession>
<dbReference type="AlphaFoldDB" id="A0A9X4RE33"/>
<evidence type="ECO:0000313" key="2">
    <source>
        <dbReference type="Proteomes" id="UP001152755"/>
    </source>
</evidence>
<dbReference type="EMBL" id="JANRHA010000006">
    <property type="protein sequence ID" value="MDG3015188.1"/>
    <property type="molecule type" value="Genomic_DNA"/>
</dbReference>
<gene>
    <name evidence="1" type="ORF">NVS88_11555</name>
</gene>